<comment type="caution">
    <text evidence="2">The sequence shown here is derived from an EMBL/GenBank/DDBJ whole genome shotgun (WGS) entry which is preliminary data.</text>
</comment>
<dbReference type="AlphaFoldDB" id="A0A0A2VZI3"/>
<feature type="compositionally biased region" description="Polar residues" evidence="1">
    <location>
        <begin position="332"/>
        <end position="342"/>
    </location>
</feature>
<protein>
    <submittedName>
        <fullName evidence="2">Uncharacterized protein</fullName>
    </submittedName>
</protein>
<feature type="region of interest" description="Disordered" evidence="1">
    <location>
        <begin position="306"/>
        <end position="355"/>
    </location>
</feature>
<proteinExistence type="predicted"/>
<dbReference type="Proteomes" id="UP000030106">
    <property type="component" value="Unassembled WGS sequence"/>
</dbReference>
<feature type="compositionally biased region" description="Polar residues" evidence="1">
    <location>
        <begin position="477"/>
        <end position="494"/>
    </location>
</feature>
<feature type="compositionally biased region" description="Basic and acidic residues" evidence="1">
    <location>
        <begin position="110"/>
        <end position="122"/>
    </location>
</feature>
<evidence type="ECO:0000313" key="2">
    <source>
        <dbReference type="EMBL" id="KGQ06134.1"/>
    </source>
</evidence>
<organism evidence="2 3">
    <name type="scientific">Beauveria bassiana D1-5</name>
    <dbReference type="NCBI Taxonomy" id="1245745"/>
    <lineage>
        <taxon>Eukaryota</taxon>
        <taxon>Fungi</taxon>
        <taxon>Dikarya</taxon>
        <taxon>Ascomycota</taxon>
        <taxon>Pezizomycotina</taxon>
        <taxon>Sordariomycetes</taxon>
        <taxon>Hypocreomycetidae</taxon>
        <taxon>Hypocreales</taxon>
        <taxon>Cordycipitaceae</taxon>
        <taxon>Beauveria</taxon>
    </lineage>
</organism>
<gene>
    <name evidence="2" type="ORF">BBAD15_g8550</name>
</gene>
<dbReference type="eggNOG" id="ENOG502STJP">
    <property type="taxonomic scope" value="Eukaryota"/>
</dbReference>
<dbReference type="EMBL" id="ANFO01000865">
    <property type="protein sequence ID" value="KGQ06134.1"/>
    <property type="molecule type" value="Genomic_DNA"/>
</dbReference>
<accession>A0A0A2VZI3</accession>
<name>A0A0A2VZI3_BEABA</name>
<feature type="compositionally biased region" description="Low complexity" evidence="1">
    <location>
        <begin position="87"/>
        <end position="97"/>
    </location>
</feature>
<dbReference type="OrthoDB" id="3538943at2759"/>
<dbReference type="HOGENOM" id="CLU_422710_0_0_1"/>
<sequence>MSYSASQFEDITVAIHRKNGKKIPKDQEALLEKDSSWIHQLRTRPHGVANVPDHVLQTVTAAHEVSFRQTTSHAVQPVRHATPEMVETSQSCSTSESSPERHLSSWPASPDERRPEQHEKPESSLVEETPHPQHARAAYRRAALDWKRAPCPAVMSSLEEEEEMDVRLPCGEDDEDEQRGDAAEDHYEAPRRYSNHQLQKSTLQVTNTPPCAQPDDIVIPATVIAGKVTRAGHDARQRPVKRFKPIDFNSPVKLREGGMVTRSGRMQSLKHLEVTETQETTVSSSIVPATLTQTQTQNVTNAAEKIAQDAPAETSDSESSASVAQEAPSLSAEPSSVKSHLSGNDEGMEDGRNHASTPLDEFAAAYPDYYELYNGTQGNFVKACLCLEHLRAERCLRDYLYDEFIRLFTYKYLDYVENARPDQEPLPAVEWFNIQKGQPLYLGQIINNDNLNQVLEFYEEEVAAIRSLMVQSWEVETTESAASPRTTESDTASPTPLPEAAQDVMEVDTVAPETGIDADDVVSRRVPAQDEVEHQRLISQHEPIFSSNALVERNVVSTPKRAASVTSFATSPQAASPQLGSRIFSTIPPSSARSNAPVGTQYRQQLSTMQAPAGEEEKRLRRERIRALVRNRASNSARSVSSKAGSVV</sequence>
<feature type="region of interest" description="Disordered" evidence="1">
    <location>
        <begin position="477"/>
        <end position="500"/>
    </location>
</feature>
<feature type="region of interest" description="Disordered" evidence="1">
    <location>
        <begin position="587"/>
        <end position="620"/>
    </location>
</feature>
<evidence type="ECO:0000313" key="3">
    <source>
        <dbReference type="Proteomes" id="UP000030106"/>
    </source>
</evidence>
<reference evidence="2 3" key="1">
    <citation type="submission" date="2012-10" db="EMBL/GenBank/DDBJ databases">
        <title>Genome sequencing and analysis of entomopathogenic fungi Beauveria bassiana D1-5.</title>
        <authorList>
            <person name="Li Q."/>
            <person name="Wang L."/>
            <person name="Zhang Z."/>
            <person name="Wang Q."/>
            <person name="Ren J."/>
            <person name="Wang M."/>
            <person name="Xu W."/>
            <person name="Wang J."/>
            <person name="Lu Y."/>
            <person name="Du Q."/>
            <person name="Sun Z."/>
        </authorList>
    </citation>
    <scope>NUCLEOTIDE SEQUENCE [LARGE SCALE GENOMIC DNA]</scope>
    <source>
        <strain evidence="2 3">D1-5</strain>
    </source>
</reference>
<evidence type="ECO:0000256" key="1">
    <source>
        <dbReference type="SAM" id="MobiDB-lite"/>
    </source>
</evidence>
<dbReference type="STRING" id="1245745.A0A0A2VZI3"/>
<feature type="compositionally biased region" description="Polar residues" evidence="1">
    <location>
        <begin position="587"/>
        <end position="610"/>
    </location>
</feature>
<feature type="region of interest" description="Disordered" evidence="1">
    <location>
        <begin position="68"/>
        <end position="139"/>
    </location>
</feature>